<proteinExistence type="predicted"/>
<feature type="compositionally biased region" description="Basic and acidic residues" evidence="1">
    <location>
        <begin position="157"/>
        <end position="166"/>
    </location>
</feature>
<evidence type="ECO:0000256" key="1">
    <source>
        <dbReference type="SAM" id="MobiDB-lite"/>
    </source>
</evidence>
<dbReference type="EMBL" id="CP071090">
    <property type="protein sequence ID" value="QSQ20785.1"/>
    <property type="molecule type" value="Genomic_DNA"/>
</dbReference>
<keyword evidence="3" id="KW-1185">Reference proteome</keyword>
<dbReference type="SUPFAM" id="SSF53335">
    <property type="entry name" value="S-adenosyl-L-methionine-dependent methyltransferases"/>
    <property type="match status" value="1"/>
</dbReference>
<organism evidence="2 3">
    <name type="scientific">Pyxidicoccus parkwayensis</name>
    <dbReference type="NCBI Taxonomy" id="2813578"/>
    <lineage>
        <taxon>Bacteria</taxon>
        <taxon>Pseudomonadati</taxon>
        <taxon>Myxococcota</taxon>
        <taxon>Myxococcia</taxon>
        <taxon>Myxococcales</taxon>
        <taxon>Cystobacterineae</taxon>
        <taxon>Myxococcaceae</taxon>
        <taxon>Pyxidicoccus</taxon>
    </lineage>
</organism>
<dbReference type="PANTHER" id="PTHR43464">
    <property type="entry name" value="METHYLTRANSFERASE"/>
    <property type="match status" value="1"/>
</dbReference>
<dbReference type="GO" id="GO:0032259">
    <property type="term" value="P:methylation"/>
    <property type="evidence" value="ECO:0007669"/>
    <property type="project" value="UniProtKB-KW"/>
</dbReference>
<gene>
    <name evidence="2" type="ORF">JY651_36985</name>
</gene>
<evidence type="ECO:0000313" key="3">
    <source>
        <dbReference type="Proteomes" id="UP000662747"/>
    </source>
</evidence>
<protein>
    <submittedName>
        <fullName evidence="2">Class I SAM-dependent methyltransferase</fullName>
    </submittedName>
</protein>
<dbReference type="Proteomes" id="UP000662747">
    <property type="component" value="Chromosome"/>
</dbReference>
<dbReference type="RefSeq" id="WP_206722365.1">
    <property type="nucleotide sequence ID" value="NZ_CP071090.1"/>
</dbReference>
<evidence type="ECO:0000313" key="2">
    <source>
        <dbReference type="EMBL" id="QSQ20785.1"/>
    </source>
</evidence>
<sequence length="247" mass="27013">MTLHPSRALRETHAFVEPLLAGRRRVLDVGCGRGELAALLASAGHDVTAIDVKLPPERVVAPGVTWHETGFLGFEAAPFDAILFVTSLHHITPLADVVEHARRLLVTGGLLIAEEFSVEAPDAATARWYFETQELLAAADRYPASRIHGTPSTEPVSRWREEHAHDGEALTEGRRMKEELGRRFELLGAREGPYLYRYIAAGTAAHCGAETPVAEAIIAHIYEAEQRGIDAGALKPVGLRLWARRPA</sequence>
<keyword evidence="2" id="KW-0489">Methyltransferase</keyword>
<dbReference type="GO" id="GO:0008168">
    <property type="term" value="F:methyltransferase activity"/>
    <property type="evidence" value="ECO:0007669"/>
    <property type="project" value="UniProtKB-KW"/>
</dbReference>
<dbReference type="Gene3D" id="3.40.50.150">
    <property type="entry name" value="Vaccinia Virus protein VP39"/>
    <property type="match status" value="1"/>
</dbReference>
<keyword evidence="2" id="KW-0808">Transferase</keyword>
<name>A0ABX7NTE0_9BACT</name>
<dbReference type="Pfam" id="PF13489">
    <property type="entry name" value="Methyltransf_23"/>
    <property type="match status" value="1"/>
</dbReference>
<accession>A0ABX7NTE0</accession>
<reference evidence="2 3" key="1">
    <citation type="submission" date="2021-02" db="EMBL/GenBank/DDBJ databases">
        <title>De Novo genome assembly of isolated myxobacteria.</title>
        <authorList>
            <person name="Stevens D.C."/>
        </authorList>
    </citation>
    <scope>NUCLEOTIDE SEQUENCE [LARGE SCALE GENOMIC DNA]</scope>
    <source>
        <strain evidence="3">SCPEA02</strain>
    </source>
</reference>
<dbReference type="InterPro" id="IPR029063">
    <property type="entry name" value="SAM-dependent_MTases_sf"/>
</dbReference>
<dbReference type="CDD" id="cd02440">
    <property type="entry name" value="AdoMet_MTases"/>
    <property type="match status" value="1"/>
</dbReference>
<feature type="region of interest" description="Disordered" evidence="1">
    <location>
        <begin position="147"/>
        <end position="166"/>
    </location>
</feature>